<gene>
    <name evidence="1" type="ORF">GLAREA_10003</name>
</gene>
<sequence>MFKNKPRLYVVCFFRAPKATGNPDRYHWALASGRKGDMTNGKLLYHVRTTISADGVRWQLEEPPRKLSPSNSTDLLTYTAVAKIIDLGRLEQICGAIPIEIDAPWEVFNCQTWVERALAAIVADGACIGTNAIPSEWTTLRDQCISFSDPVRQLFIQGKNIPQPRPTQQLIGS</sequence>
<dbReference type="EMBL" id="KE145356">
    <property type="protein sequence ID" value="EPE34309.1"/>
    <property type="molecule type" value="Genomic_DNA"/>
</dbReference>
<keyword evidence="2" id="KW-1185">Reference proteome</keyword>
<dbReference type="RefSeq" id="XP_008078244.1">
    <property type="nucleotide sequence ID" value="XM_008080053.1"/>
</dbReference>
<protein>
    <submittedName>
        <fullName evidence="1">Uncharacterized protein</fullName>
    </submittedName>
</protein>
<dbReference type="Pfam" id="PF21858">
    <property type="entry name" value="DUF6914"/>
    <property type="match status" value="1"/>
</dbReference>
<dbReference type="KEGG" id="glz:GLAREA_10003"/>
<dbReference type="OMA" id="RLYVVCF"/>
<organism evidence="1 2">
    <name type="scientific">Glarea lozoyensis (strain ATCC 20868 / MF5171)</name>
    <dbReference type="NCBI Taxonomy" id="1116229"/>
    <lineage>
        <taxon>Eukaryota</taxon>
        <taxon>Fungi</taxon>
        <taxon>Dikarya</taxon>
        <taxon>Ascomycota</taxon>
        <taxon>Pezizomycotina</taxon>
        <taxon>Leotiomycetes</taxon>
        <taxon>Helotiales</taxon>
        <taxon>Helotiaceae</taxon>
        <taxon>Glarea</taxon>
    </lineage>
</organism>
<evidence type="ECO:0000313" key="1">
    <source>
        <dbReference type="EMBL" id="EPE34309.1"/>
    </source>
</evidence>
<evidence type="ECO:0000313" key="2">
    <source>
        <dbReference type="Proteomes" id="UP000016922"/>
    </source>
</evidence>
<reference evidence="1 2" key="1">
    <citation type="journal article" date="2013" name="BMC Genomics">
        <title>Genomics-driven discovery of the pneumocandin biosynthetic gene cluster in the fungus Glarea lozoyensis.</title>
        <authorList>
            <person name="Chen L."/>
            <person name="Yue Q."/>
            <person name="Zhang X."/>
            <person name="Xiang M."/>
            <person name="Wang C."/>
            <person name="Li S."/>
            <person name="Che Y."/>
            <person name="Ortiz-Lopez F.J."/>
            <person name="Bills G.F."/>
            <person name="Liu X."/>
            <person name="An Z."/>
        </authorList>
    </citation>
    <scope>NUCLEOTIDE SEQUENCE [LARGE SCALE GENOMIC DNA]</scope>
    <source>
        <strain evidence="2">ATCC 20868 / MF5171</strain>
    </source>
</reference>
<dbReference type="OrthoDB" id="2679825at2759"/>
<dbReference type="HOGENOM" id="CLU_1547718_0_0_1"/>
<dbReference type="GeneID" id="19469050"/>
<name>S3DB49_GLAL2</name>
<dbReference type="AlphaFoldDB" id="S3DB49"/>
<accession>S3DB49</accession>
<dbReference type="Proteomes" id="UP000016922">
    <property type="component" value="Unassembled WGS sequence"/>
</dbReference>
<proteinExistence type="predicted"/>
<dbReference type="InterPro" id="IPR054208">
    <property type="entry name" value="DUF6914"/>
</dbReference>